<name>A0A286NUU6_9BACT</name>
<dbReference type="InterPro" id="IPR038706">
    <property type="entry name" value="Type_VI_SciN-like_sf"/>
</dbReference>
<organism evidence="1 2">
    <name type="scientific">Melittangium boletus DSM 14713</name>
    <dbReference type="NCBI Taxonomy" id="1294270"/>
    <lineage>
        <taxon>Bacteria</taxon>
        <taxon>Pseudomonadati</taxon>
        <taxon>Myxococcota</taxon>
        <taxon>Myxococcia</taxon>
        <taxon>Myxococcales</taxon>
        <taxon>Cystobacterineae</taxon>
        <taxon>Archangiaceae</taxon>
        <taxon>Melittangium</taxon>
    </lineage>
</organism>
<dbReference type="Pfam" id="PF12790">
    <property type="entry name" value="T6SS-SciN"/>
    <property type="match status" value="1"/>
</dbReference>
<accession>A0A286NUU6</accession>
<sequence length="142" mass="16078">MPTVVQIFQLKDSSKLERAGFHDLWNHPKEFLGEDLLQLAEFTVSPGQKVQRWIQRDPKAHFVLAMGLFRQPLGDSWRTVTALAPVPTLFCIERTTGAQDNPRPGDVQLRYRLQGYQIDLAQPRVSLMPSTIEALSFSEGST</sequence>
<dbReference type="Gene3D" id="2.60.40.4150">
    <property type="entry name" value="Type VI secretion system, lipoprotein SciN"/>
    <property type="match status" value="1"/>
</dbReference>
<dbReference type="AlphaFoldDB" id="A0A286NUU6"/>
<dbReference type="KEGG" id="mbd:MEBOL_000211"/>
<dbReference type="InterPro" id="IPR017734">
    <property type="entry name" value="T6SS_SciN"/>
</dbReference>
<reference evidence="1 2" key="1">
    <citation type="submission" date="2017-06" db="EMBL/GenBank/DDBJ databases">
        <authorList>
            <person name="Kim H.J."/>
            <person name="Triplett B.A."/>
        </authorList>
    </citation>
    <scope>NUCLEOTIDE SEQUENCE [LARGE SCALE GENOMIC DNA]</scope>
    <source>
        <strain evidence="1 2">DSM 14713</strain>
    </source>
</reference>
<dbReference type="Proteomes" id="UP000217289">
    <property type="component" value="Chromosome"/>
</dbReference>
<evidence type="ECO:0000313" key="2">
    <source>
        <dbReference type="Proteomes" id="UP000217289"/>
    </source>
</evidence>
<dbReference type="NCBIfam" id="TIGR03352">
    <property type="entry name" value="VI_chp_3"/>
    <property type="match status" value="1"/>
</dbReference>
<proteinExistence type="predicted"/>
<gene>
    <name evidence="1" type="ORF">MEBOL_000211</name>
</gene>
<protein>
    <submittedName>
        <fullName evidence="1">Type VI secretion protein</fullName>
    </submittedName>
</protein>
<dbReference type="EMBL" id="CP022163">
    <property type="protein sequence ID" value="ATB26777.1"/>
    <property type="molecule type" value="Genomic_DNA"/>
</dbReference>
<evidence type="ECO:0000313" key="1">
    <source>
        <dbReference type="EMBL" id="ATB26777.1"/>
    </source>
</evidence>
<keyword evidence="2" id="KW-1185">Reference proteome</keyword>